<dbReference type="PANTHER" id="PTHR15758:SF2">
    <property type="entry name" value="BCL-2-LIKE PROTEIN 13"/>
    <property type="match status" value="1"/>
</dbReference>
<comment type="similarity">
    <text evidence="1">Belongs to the Bcl-2 family.</text>
</comment>
<keyword evidence="5" id="KW-1133">Transmembrane helix</keyword>
<dbReference type="GO" id="GO:0016020">
    <property type="term" value="C:membrane"/>
    <property type="evidence" value="ECO:0007669"/>
    <property type="project" value="TreeGrafter"/>
</dbReference>
<evidence type="ECO:0000259" key="6">
    <source>
        <dbReference type="Pfam" id="PF00452"/>
    </source>
</evidence>
<protein>
    <submittedName>
        <fullName evidence="8">Bcl-2-like protein 13 isoform X4</fullName>
    </submittedName>
</protein>
<dbReference type="Proteomes" id="UP001165780">
    <property type="component" value="Unplaced"/>
</dbReference>
<sequence length="473" mass="51705">MASSTTVPLGFHYETKYVVLSYLGLLSQEKLQEQHLSSPQASQSLDQEVLLKIKTEIEEELESLDKEISEAFTSTGFDRHTSPVFSPANPESSVEDCLAHLGEKVSQELKEPLQKALQMLLSQLLKKNLYRPVTYQAYRECTLETTVHASGWNKILVPLILLQQMLLELTRRGQEPLSALLQFGVTYLEDYAAEYIIQQGGWGTVFNLESEEEEYPGIAAEDSNDIYILPSDNSGQVSPPESPTVTTSWQSESLPVSLSASQSWHTESLPVSLGPESWQQIAMDPEEVKSLDSNGAGEKSENNSSNSDIVHVEKEEIPEGVEEAAVASVVLPTKELQEAFPEAPAPLLPHITATSVLEVREPDTEAIAVEKVSPATSLFVELDEENLMKTKAAAVESVELEEEVIPALEPTETLLSEKEMHVKRESLQEGPSPAAEEKAFPLSEGKSILLFGGAAAVAILAVAVGVALALRKK</sequence>
<dbReference type="InterPro" id="IPR002475">
    <property type="entry name" value="Bcl2-like"/>
</dbReference>
<dbReference type="SUPFAM" id="SSF56854">
    <property type="entry name" value="Bcl-2 inhibitors of programmed cell death"/>
    <property type="match status" value="1"/>
</dbReference>
<evidence type="ECO:0000256" key="2">
    <source>
        <dbReference type="ARBA" id="ARBA00022703"/>
    </source>
</evidence>
<reference evidence="8" key="1">
    <citation type="submission" date="2025-08" db="UniProtKB">
        <authorList>
            <consortium name="RefSeq"/>
        </authorList>
    </citation>
    <scope>IDENTIFICATION</scope>
    <source>
        <tissue evidence="8">Whole blood</tissue>
    </source>
</reference>
<dbReference type="InterPro" id="IPR036834">
    <property type="entry name" value="Bcl-2-like_sf"/>
</dbReference>
<dbReference type="AlphaFoldDB" id="A0A9V1GED5"/>
<feature type="compositionally biased region" description="Polar residues" evidence="4">
    <location>
        <begin position="231"/>
        <end position="250"/>
    </location>
</feature>
<dbReference type="PANTHER" id="PTHR15758">
    <property type="entry name" value="BCL-2-LIKE PROTEIN 13"/>
    <property type="match status" value="1"/>
</dbReference>
<dbReference type="GO" id="GO:0005739">
    <property type="term" value="C:mitochondrion"/>
    <property type="evidence" value="ECO:0007669"/>
    <property type="project" value="TreeGrafter"/>
</dbReference>
<keyword evidence="2" id="KW-0053">Apoptosis</keyword>
<gene>
    <name evidence="8" type="primary">BCL2L13</name>
</gene>
<feature type="transmembrane region" description="Helical" evidence="5">
    <location>
        <begin position="448"/>
        <end position="470"/>
    </location>
</feature>
<dbReference type="CTD" id="23786"/>
<keyword evidence="3" id="KW-0175">Coiled coil</keyword>
<dbReference type="Pfam" id="PF00452">
    <property type="entry name" value="Bcl-2"/>
    <property type="match status" value="1"/>
</dbReference>
<name>A0A9V1GED5_PANPR</name>
<accession>A0A9V1GED5</accession>
<feature type="domain" description="Bcl-2 Bcl-2 homology region 1-3" evidence="6">
    <location>
        <begin position="98"/>
        <end position="202"/>
    </location>
</feature>
<evidence type="ECO:0000256" key="3">
    <source>
        <dbReference type="SAM" id="Coils"/>
    </source>
</evidence>
<dbReference type="Gene3D" id="1.10.437.10">
    <property type="entry name" value="Blc2-like"/>
    <property type="match status" value="1"/>
</dbReference>
<evidence type="ECO:0000313" key="7">
    <source>
        <dbReference type="Proteomes" id="UP001165780"/>
    </source>
</evidence>
<dbReference type="PROSITE" id="PS50062">
    <property type="entry name" value="BCL2_FAMILY"/>
    <property type="match status" value="1"/>
</dbReference>
<keyword evidence="5" id="KW-0472">Membrane</keyword>
<dbReference type="GeneID" id="109276275"/>
<dbReference type="GO" id="GO:0006915">
    <property type="term" value="P:apoptotic process"/>
    <property type="evidence" value="ECO:0007669"/>
    <property type="project" value="UniProtKB-KW"/>
</dbReference>
<proteinExistence type="inferred from homology"/>
<dbReference type="InterPro" id="IPR046371">
    <property type="entry name" value="Bcl-2_BH1-3"/>
</dbReference>
<dbReference type="RefSeq" id="XP_019320610.2">
    <property type="nucleotide sequence ID" value="XM_019465065.2"/>
</dbReference>
<keyword evidence="7" id="KW-1185">Reference proteome</keyword>
<evidence type="ECO:0000313" key="8">
    <source>
        <dbReference type="RefSeq" id="XP_019320610.2"/>
    </source>
</evidence>
<evidence type="ECO:0000256" key="1">
    <source>
        <dbReference type="ARBA" id="ARBA00009458"/>
    </source>
</evidence>
<feature type="coiled-coil region" evidence="3">
    <location>
        <begin position="47"/>
        <end position="74"/>
    </location>
</feature>
<keyword evidence="5" id="KW-0812">Transmembrane</keyword>
<feature type="region of interest" description="Disordered" evidence="4">
    <location>
        <begin position="229"/>
        <end position="250"/>
    </location>
</feature>
<dbReference type="GO" id="GO:0042981">
    <property type="term" value="P:regulation of apoptotic process"/>
    <property type="evidence" value="ECO:0007669"/>
    <property type="project" value="InterPro"/>
</dbReference>
<dbReference type="InterPro" id="IPR042398">
    <property type="entry name" value="BCL2L13"/>
</dbReference>
<dbReference type="FunFam" id="1.10.437.10:FF:000011">
    <property type="entry name" value="BCL2 like 13"/>
    <property type="match status" value="1"/>
</dbReference>
<evidence type="ECO:0000256" key="4">
    <source>
        <dbReference type="SAM" id="MobiDB-lite"/>
    </source>
</evidence>
<organism evidence="7 8">
    <name type="scientific">Panthera pardus</name>
    <name type="common">Leopard</name>
    <name type="synonym">Felis pardus</name>
    <dbReference type="NCBI Taxonomy" id="9691"/>
    <lineage>
        <taxon>Eukaryota</taxon>
        <taxon>Metazoa</taxon>
        <taxon>Chordata</taxon>
        <taxon>Craniata</taxon>
        <taxon>Vertebrata</taxon>
        <taxon>Euteleostomi</taxon>
        <taxon>Mammalia</taxon>
        <taxon>Eutheria</taxon>
        <taxon>Laurasiatheria</taxon>
        <taxon>Carnivora</taxon>
        <taxon>Feliformia</taxon>
        <taxon>Felidae</taxon>
        <taxon>Pantherinae</taxon>
        <taxon>Panthera</taxon>
    </lineage>
</organism>
<evidence type="ECO:0000256" key="5">
    <source>
        <dbReference type="SAM" id="Phobius"/>
    </source>
</evidence>